<gene>
    <name evidence="7" type="ORF">STCU_07011</name>
</gene>
<protein>
    <submittedName>
        <fullName evidence="7">Nucleotide sugar transporter</fullName>
    </submittedName>
</protein>
<dbReference type="PANTHER" id="PTHR10231">
    <property type="entry name" value="NUCLEOTIDE-SUGAR TRANSMEMBRANE TRANSPORTER"/>
    <property type="match status" value="1"/>
</dbReference>
<dbReference type="EMBL" id="ATMH01007011">
    <property type="protein sequence ID" value="EPY24774.1"/>
    <property type="molecule type" value="Genomic_DNA"/>
</dbReference>
<name>S9U7J1_9TRYP</name>
<comment type="subcellular location">
    <subcellularLocation>
        <location evidence="1">Membrane</location>
        <topology evidence="1">Multi-pass membrane protein</topology>
    </subcellularLocation>
</comment>
<dbReference type="AlphaFoldDB" id="S9U7J1"/>
<feature type="transmembrane region" description="Helical" evidence="6">
    <location>
        <begin position="311"/>
        <end position="332"/>
    </location>
</feature>
<organism evidence="7 8">
    <name type="scientific">Strigomonas culicis</name>
    <dbReference type="NCBI Taxonomy" id="28005"/>
    <lineage>
        <taxon>Eukaryota</taxon>
        <taxon>Discoba</taxon>
        <taxon>Euglenozoa</taxon>
        <taxon>Kinetoplastea</taxon>
        <taxon>Metakinetoplastina</taxon>
        <taxon>Trypanosomatida</taxon>
        <taxon>Trypanosomatidae</taxon>
        <taxon>Strigomonadinae</taxon>
        <taxon>Strigomonas</taxon>
    </lineage>
</organism>
<evidence type="ECO:0000256" key="4">
    <source>
        <dbReference type="ARBA" id="ARBA00023136"/>
    </source>
</evidence>
<keyword evidence="8" id="KW-1185">Reference proteome</keyword>
<keyword evidence="2 6" id="KW-0812">Transmembrane</keyword>
<dbReference type="InterPro" id="IPR037185">
    <property type="entry name" value="EmrE-like"/>
</dbReference>
<evidence type="ECO:0000256" key="3">
    <source>
        <dbReference type="ARBA" id="ARBA00022989"/>
    </source>
</evidence>
<feature type="transmembrane region" description="Helical" evidence="6">
    <location>
        <begin position="250"/>
        <end position="266"/>
    </location>
</feature>
<evidence type="ECO:0000256" key="5">
    <source>
        <dbReference type="SAM" id="MobiDB-lite"/>
    </source>
</evidence>
<keyword evidence="7" id="KW-0762">Sugar transport</keyword>
<evidence type="ECO:0000313" key="8">
    <source>
        <dbReference type="Proteomes" id="UP000015354"/>
    </source>
</evidence>
<evidence type="ECO:0000256" key="6">
    <source>
        <dbReference type="SAM" id="Phobius"/>
    </source>
</evidence>
<dbReference type="GO" id="GO:0000139">
    <property type="term" value="C:Golgi membrane"/>
    <property type="evidence" value="ECO:0007669"/>
    <property type="project" value="InterPro"/>
</dbReference>
<feature type="transmembrane region" description="Helical" evidence="6">
    <location>
        <begin position="138"/>
        <end position="157"/>
    </location>
</feature>
<dbReference type="Proteomes" id="UP000015354">
    <property type="component" value="Unassembled WGS sequence"/>
</dbReference>
<evidence type="ECO:0000256" key="2">
    <source>
        <dbReference type="ARBA" id="ARBA00022692"/>
    </source>
</evidence>
<dbReference type="SUPFAM" id="SSF103481">
    <property type="entry name" value="Multidrug resistance efflux transporter EmrE"/>
    <property type="match status" value="1"/>
</dbReference>
<evidence type="ECO:0000313" key="7">
    <source>
        <dbReference type="EMBL" id="EPY24774.1"/>
    </source>
</evidence>
<feature type="transmembrane region" description="Helical" evidence="6">
    <location>
        <begin position="344"/>
        <end position="365"/>
    </location>
</feature>
<proteinExistence type="predicted"/>
<dbReference type="Pfam" id="PF04142">
    <property type="entry name" value="Nuc_sug_transp"/>
    <property type="match status" value="1"/>
</dbReference>
<feature type="transmembrane region" description="Helical" evidence="6">
    <location>
        <begin position="106"/>
        <end position="126"/>
    </location>
</feature>
<keyword evidence="3 6" id="KW-1133">Transmembrane helix</keyword>
<evidence type="ECO:0000256" key="1">
    <source>
        <dbReference type="ARBA" id="ARBA00004141"/>
    </source>
</evidence>
<dbReference type="OrthoDB" id="419167at2759"/>
<dbReference type="GO" id="GO:0015165">
    <property type="term" value="F:pyrimidine nucleotide-sugar transmembrane transporter activity"/>
    <property type="evidence" value="ECO:0007669"/>
    <property type="project" value="InterPro"/>
</dbReference>
<dbReference type="InterPro" id="IPR007271">
    <property type="entry name" value="Nuc_sug_transpt"/>
</dbReference>
<keyword evidence="4 6" id="KW-0472">Membrane</keyword>
<comment type="caution">
    <text evidence="7">The sequence shown here is derived from an EMBL/GenBank/DDBJ whole genome shotgun (WGS) entry which is preliminary data.</text>
</comment>
<feature type="transmembrane region" description="Helical" evidence="6">
    <location>
        <begin position="273"/>
        <end position="291"/>
    </location>
</feature>
<feature type="region of interest" description="Disordered" evidence="5">
    <location>
        <begin position="73"/>
        <end position="94"/>
    </location>
</feature>
<reference evidence="7 8" key="1">
    <citation type="journal article" date="2013" name="PLoS ONE">
        <title>Predicting the Proteins of Angomonas deanei, Strigomonas culicis and Their Respective Endosymbionts Reveals New Aspects of the Trypanosomatidae Family.</title>
        <authorList>
            <person name="Motta M.C."/>
            <person name="Martins A.C."/>
            <person name="de Souza S.S."/>
            <person name="Catta-Preta C.M."/>
            <person name="Silva R."/>
            <person name="Klein C.C."/>
            <person name="de Almeida L.G."/>
            <person name="de Lima Cunha O."/>
            <person name="Ciapina L.P."/>
            <person name="Brocchi M."/>
            <person name="Colabardini A.C."/>
            <person name="de Araujo Lima B."/>
            <person name="Machado C.R."/>
            <person name="de Almeida Soares C.M."/>
            <person name="Probst C.M."/>
            <person name="de Menezes C.B."/>
            <person name="Thompson C.E."/>
            <person name="Bartholomeu D.C."/>
            <person name="Gradia D.F."/>
            <person name="Pavoni D.P."/>
            <person name="Grisard E.C."/>
            <person name="Fantinatti-Garboggini F."/>
            <person name="Marchini F.K."/>
            <person name="Rodrigues-Luiz G.F."/>
            <person name="Wagner G."/>
            <person name="Goldman G.H."/>
            <person name="Fietto J.L."/>
            <person name="Elias M.C."/>
            <person name="Goldman M.H."/>
            <person name="Sagot M.F."/>
            <person name="Pereira M."/>
            <person name="Stoco P.H."/>
            <person name="de Mendonca-Neto R.P."/>
            <person name="Teixeira S.M."/>
            <person name="Maciel T.E."/>
            <person name="de Oliveira Mendes T.A."/>
            <person name="Urmenyi T.P."/>
            <person name="de Souza W."/>
            <person name="Schenkman S."/>
            <person name="de Vasconcelos A.T."/>
        </authorList>
    </citation>
    <scope>NUCLEOTIDE SEQUENCE [LARGE SCALE GENOMIC DNA]</scope>
</reference>
<accession>S9U7J1</accession>
<keyword evidence="7" id="KW-0813">Transport</keyword>
<feature type="transmembrane region" description="Helical" evidence="6">
    <location>
        <begin position="189"/>
        <end position="206"/>
    </location>
</feature>
<sequence length="428" mass="46727">MTLAALESMQEQYTRTLYQGGDAAAVTTTGVVGGADAHPHHRTGHTIHVETHAHPHYTGSDEDRAKCDDAEGEEEAAAVQHKRHENPSNAAGVGGGGSVLSLRRSILLAAVYLFTSMFFFLAIRHAQTSSETKIDSAALVLVVEFAKMALTVGLLFYERGENLLKIMFWSGDVDGGSSGGSRSANRRALWKRGLPLAVPAFIYAIYNNLTYFNLHRFHAGTYQVFMQSRILFTGLLFTAVLRQPLTLRKWAALVLLTGGLALKYLSPHLQVDGYIALMLGQALLSALAGVYNEYYLKEDMNLSIHVQNFFMYFYGMIFNVVLGLLLNPSSFLSLRFDNLMNGQVALIVFFGASTGIAAAFILKFINVLVKAIASAVEVSLTALFARIILGEPFSSRDIPSALVVTAAIAVYYTKGIGEGQSWPKQQRA</sequence>